<reference evidence="2" key="1">
    <citation type="submission" date="2014-11" db="EMBL/GenBank/DDBJ databases">
        <authorList>
            <person name="Amaro Gonzalez C."/>
        </authorList>
    </citation>
    <scope>NUCLEOTIDE SEQUENCE</scope>
</reference>
<dbReference type="EMBL" id="GBXM01082646">
    <property type="protein sequence ID" value="JAH25931.1"/>
    <property type="molecule type" value="Transcribed_RNA"/>
</dbReference>
<organism evidence="2">
    <name type="scientific">Anguilla anguilla</name>
    <name type="common">European freshwater eel</name>
    <name type="synonym">Muraena anguilla</name>
    <dbReference type="NCBI Taxonomy" id="7936"/>
    <lineage>
        <taxon>Eukaryota</taxon>
        <taxon>Metazoa</taxon>
        <taxon>Chordata</taxon>
        <taxon>Craniata</taxon>
        <taxon>Vertebrata</taxon>
        <taxon>Euteleostomi</taxon>
        <taxon>Actinopterygii</taxon>
        <taxon>Neopterygii</taxon>
        <taxon>Teleostei</taxon>
        <taxon>Anguilliformes</taxon>
        <taxon>Anguillidae</taxon>
        <taxon>Anguilla</taxon>
    </lineage>
</organism>
<evidence type="ECO:0000256" key="1">
    <source>
        <dbReference type="SAM" id="Phobius"/>
    </source>
</evidence>
<sequence length="48" mass="5367">MKYCNDSIYLFIGARCSKLLTCIIIIVVIIITIVITIIIRAQRNIVGA</sequence>
<keyword evidence="1" id="KW-0812">Transmembrane</keyword>
<dbReference type="AlphaFoldDB" id="A0A0E9R9V8"/>
<evidence type="ECO:0000313" key="2">
    <source>
        <dbReference type="EMBL" id="JAH25931.1"/>
    </source>
</evidence>
<feature type="transmembrane region" description="Helical" evidence="1">
    <location>
        <begin position="20"/>
        <end position="39"/>
    </location>
</feature>
<accession>A0A0E9R9V8</accession>
<keyword evidence="1" id="KW-0472">Membrane</keyword>
<name>A0A0E9R9V8_ANGAN</name>
<proteinExistence type="predicted"/>
<keyword evidence="1" id="KW-1133">Transmembrane helix</keyword>
<reference evidence="2" key="2">
    <citation type="journal article" date="2015" name="Fish Shellfish Immunol.">
        <title>Early steps in the European eel (Anguilla anguilla)-Vibrio vulnificus interaction in the gills: Role of the RtxA13 toxin.</title>
        <authorList>
            <person name="Callol A."/>
            <person name="Pajuelo D."/>
            <person name="Ebbesson L."/>
            <person name="Teles M."/>
            <person name="MacKenzie S."/>
            <person name="Amaro C."/>
        </authorList>
    </citation>
    <scope>NUCLEOTIDE SEQUENCE</scope>
</reference>
<protein>
    <submittedName>
        <fullName evidence="2">Uncharacterized protein</fullName>
    </submittedName>
</protein>